<evidence type="ECO:0000313" key="3">
    <source>
        <dbReference type="EMBL" id="QCY68420.1"/>
    </source>
</evidence>
<dbReference type="RefSeq" id="WP_139064995.1">
    <property type="nucleotide sequence ID" value="NZ_CP040812.1"/>
</dbReference>
<evidence type="ECO:0000313" key="4">
    <source>
        <dbReference type="Proteomes" id="UP000309016"/>
    </source>
</evidence>
<dbReference type="PANTHER" id="PTHR32060:SF30">
    <property type="entry name" value="CARBOXY-TERMINAL PROCESSING PROTEASE CTPA"/>
    <property type="match status" value="1"/>
</dbReference>
<feature type="signal peptide" evidence="1">
    <location>
        <begin position="1"/>
        <end position="25"/>
    </location>
</feature>
<dbReference type="PANTHER" id="PTHR32060">
    <property type="entry name" value="TAIL-SPECIFIC PROTEASE"/>
    <property type="match status" value="1"/>
</dbReference>
<evidence type="ECO:0000259" key="2">
    <source>
        <dbReference type="SMART" id="SM00245"/>
    </source>
</evidence>
<dbReference type="InterPro" id="IPR029045">
    <property type="entry name" value="ClpP/crotonase-like_dom_sf"/>
</dbReference>
<dbReference type="GO" id="GO:0008236">
    <property type="term" value="F:serine-type peptidase activity"/>
    <property type="evidence" value="ECO:0007669"/>
    <property type="project" value="InterPro"/>
</dbReference>
<gene>
    <name evidence="3" type="ORF">FHG64_02905</name>
</gene>
<dbReference type="SMART" id="SM00245">
    <property type="entry name" value="TSPc"/>
    <property type="match status" value="1"/>
</dbReference>
<dbReference type="Gene3D" id="3.90.226.10">
    <property type="entry name" value="2-enoyl-CoA Hydratase, Chain A, domain 1"/>
    <property type="match status" value="1"/>
</dbReference>
<dbReference type="CDD" id="cd07562">
    <property type="entry name" value="Peptidase_S41_TRI"/>
    <property type="match status" value="1"/>
</dbReference>
<dbReference type="Gene3D" id="2.30.42.10">
    <property type="match status" value="1"/>
</dbReference>
<feature type="chain" id="PRO_5023032315" evidence="1">
    <location>
        <begin position="26"/>
        <end position="555"/>
    </location>
</feature>
<evidence type="ECO:0000256" key="1">
    <source>
        <dbReference type="SAM" id="SignalP"/>
    </source>
</evidence>
<organism evidence="3 4">
    <name type="scientific">Antarcticibacterium flavum</name>
    <dbReference type="NCBI Taxonomy" id="2058175"/>
    <lineage>
        <taxon>Bacteria</taxon>
        <taxon>Pseudomonadati</taxon>
        <taxon>Bacteroidota</taxon>
        <taxon>Flavobacteriia</taxon>
        <taxon>Flavobacteriales</taxon>
        <taxon>Flavobacteriaceae</taxon>
        <taxon>Antarcticibacterium</taxon>
    </lineage>
</organism>
<keyword evidence="4" id="KW-1185">Reference proteome</keyword>
<proteinExistence type="predicted"/>
<protein>
    <submittedName>
        <fullName evidence="3">Peptidase S41</fullName>
    </submittedName>
</protein>
<name>A0A5B7WZC9_9FLAO</name>
<dbReference type="InterPro" id="IPR036034">
    <property type="entry name" value="PDZ_sf"/>
</dbReference>
<dbReference type="PROSITE" id="PS51257">
    <property type="entry name" value="PROKAR_LIPOPROTEIN"/>
    <property type="match status" value="1"/>
</dbReference>
<dbReference type="OrthoDB" id="5379939at2"/>
<feature type="domain" description="Tail specific protease" evidence="2">
    <location>
        <begin position="321"/>
        <end position="527"/>
    </location>
</feature>
<dbReference type="Pfam" id="PF03572">
    <property type="entry name" value="Peptidase_S41"/>
    <property type="match status" value="1"/>
</dbReference>
<dbReference type="SUPFAM" id="SSF50156">
    <property type="entry name" value="PDZ domain-like"/>
    <property type="match status" value="1"/>
</dbReference>
<dbReference type="SUPFAM" id="SSF52096">
    <property type="entry name" value="ClpP/crotonase"/>
    <property type="match status" value="1"/>
</dbReference>
<dbReference type="InterPro" id="IPR005151">
    <property type="entry name" value="Tail-specific_protease"/>
</dbReference>
<dbReference type="GO" id="GO:0007165">
    <property type="term" value="P:signal transduction"/>
    <property type="evidence" value="ECO:0007669"/>
    <property type="project" value="TreeGrafter"/>
</dbReference>
<dbReference type="Proteomes" id="UP000309016">
    <property type="component" value="Chromosome"/>
</dbReference>
<dbReference type="AlphaFoldDB" id="A0A5B7WZC9"/>
<keyword evidence="1" id="KW-0732">Signal</keyword>
<dbReference type="EMBL" id="CP040812">
    <property type="protein sequence ID" value="QCY68420.1"/>
    <property type="molecule type" value="Genomic_DNA"/>
</dbReference>
<reference evidence="3 4" key="1">
    <citation type="submission" date="2019-06" db="EMBL/GenBank/DDBJ databases">
        <title>Complete genome sequence of Antarcticibacterium flavum KCTC 52984T from an Antarctic marine sediment.</title>
        <authorList>
            <person name="Lee Y.M."/>
            <person name="Shin S.C."/>
        </authorList>
    </citation>
    <scope>NUCLEOTIDE SEQUENCE [LARGE SCALE GENOMIC DNA]</scope>
    <source>
        <strain evidence="3 4">KCTC 52984</strain>
    </source>
</reference>
<dbReference type="GO" id="GO:0004175">
    <property type="term" value="F:endopeptidase activity"/>
    <property type="evidence" value="ECO:0007669"/>
    <property type="project" value="TreeGrafter"/>
</dbReference>
<sequence>MKKLPLLLLFLFPVLLSCETSVAQAPPSENEKLVATAKIWGFLKYYHPHVAKGKFDWEEQLFIVMEKVEKTKSDEELSAVFSNWIDSLGEVEKCLSCLEVTTAEGFDKNFDLTWIDSSSFSNELSSKLRHIEKNRVQDGQHYVKIVEGVGNIQVQNEKDYPNFDWTNRDLRLLALFRYWNLVEYFFPYKYQTDMDWDKALEQMLPKFLSPGSERDYHMAMLELATRTNDSHAWFITQETNQYYGYYWAPVVIKMIEGQTVVSSFFDDSLAAKDDWQKGDILVAVNGVPVEDLIAKNEKYMTGSNQPAKYRDLHISLLNGSSPAVEIEILRDGNTIKKEVARYYRRDFKMEAPPTKKWEILEKNIGYVNMGLLEPGDVKRMMKDLRDTRAIIFDIRNYPKGTLYALSNELNDGSHPFVKFTAPDLDYPGKFTWTKPLTAGGRNKNPYTGKIILLVNETTQSHAEFTAMALQTAPNVTTIGSQTAGADGNISDISFLGGFTTYISGIGVFYPDGRETQRIGIVPDIEIKPGIRGINDGRDEVLEKAIEVIDQATAGQ</sequence>
<accession>A0A5B7WZC9</accession>
<dbReference type="GO" id="GO:0030288">
    <property type="term" value="C:outer membrane-bounded periplasmic space"/>
    <property type="evidence" value="ECO:0007669"/>
    <property type="project" value="TreeGrafter"/>
</dbReference>
<dbReference type="KEGG" id="afla:FHG64_02905"/>
<dbReference type="GO" id="GO:0006508">
    <property type="term" value="P:proteolysis"/>
    <property type="evidence" value="ECO:0007669"/>
    <property type="project" value="InterPro"/>
</dbReference>